<dbReference type="GeneID" id="129338728"/>
<gene>
    <name evidence="5" type="primary">LOC129338728</name>
</gene>
<proteinExistence type="predicted"/>
<feature type="region of interest" description="Disordered" evidence="2">
    <location>
        <begin position="1331"/>
        <end position="1467"/>
    </location>
</feature>
<feature type="region of interest" description="Disordered" evidence="2">
    <location>
        <begin position="703"/>
        <end position="745"/>
    </location>
</feature>
<feature type="region of interest" description="Disordered" evidence="2">
    <location>
        <begin position="613"/>
        <end position="664"/>
    </location>
</feature>
<feature type="compositionally biased region" description="Polar residues" evidence="2">
    <location>
        <begin position="1396"/>
        <end position="1405"/>
    </location>
</feature>
<dbReference type="InterPro" id="IPR025605">
    <property type="entry name" value="OST-HTH/LOTUS_dom"/>
</dbReference>
<keyword evidence="1" id="KW-0221">Differentiation</keyword>
<feature type="compositionally biased region" description="Polar residues" evidence="2">
    <location>
        <begin position="1344"/>
        <end position="1358"/>
    </location>
</feature>
<dbReference type="GO" id="GO:0030154">
    <property type="term" value="P:cell differentiation"/>
    <property type="evidence" value="ECO:0007669"/>
    <property type="project" value="UniProtKB-KW"/>
</dbReference>
<evidence type="ECO:0000313" key="5">
    <source>
        <dbReference type="RefSeq" id="XP_054849141.1"/>
    </source>
</evidence>
<dbReference type="Proteomes" id="UP001190640">
    <property type="component" value="Chromosome 12"/>
</dbReference>
<evidence type="ECO:0000256" key="1">
    <source>
        <dbReference type="ARBA" id="ARBA00022782"/>
    </source>
</evidence>
<dbReference type="Pfam" id="PF12872">
    <property type="entry name" value="OST-HTH"/>
    <property type="match status" value="2"/>
</dbReference>
<accession>A0AA97K550</accession>
<dbReference type="RefSeq" id="XP_054849141.1">
    <property type="nucleotide sequence ID" value="XM_054993166.1"/>
</dbReference>
<evidence type="ECO:0000256" key="2">
    <source>
        <dbReference type="SAM" id="MobiDB-lite"/>
    </source>
</evidence>
<feature type="region of interest" description="Disordered" evidence="2">
    <location>
        <begin position="1190"/>
        <end position="1220"/>
    </location>
</feature>
<feature type="compositionally biased region" description="Polar residues" evidence="2">
    <location>
        <begin position="503"/>
        <end position="524"/>
    </location>
</feature>
<feature type="domain" description="HTH OST-type" evidence="3">
    <location>
        <begin position="17"/>
        <end position="90"/>
    </location>
</feature>
<dbReference type="KEGG" id="emc:129338728"/>
<keyword evidence="4" id="KW-1185">Reference proteome</keyword>
<dbReference type="PROSITE" id="PS51644">
    <property type="entry name" value="HTH_OST"/>
    <property type="match status" value="1"/>
</dbReference>
<feature type="compositionally biased region" description="Low complexity" evidence="2">
    <location>
        <begin position="1371"/>
        <end position="1387"/>
    </location>
</feature>
<protein>
    <submittedName>
        <fullName evidence="5">Uncharacterized protein LOC129338728 isoform X1</fullName>
    </submittedName>
</protein>
<evidence type="ECO:0000259" key="3">
    <source>
        <dbReference type="PROSITE" id="PS51644"/>
    </source>
</evidence>
<evidence type="ECO:0000313" key="4">
    <source>
        <dbReference type="Proteomes" id="UP001190640"/>
    </source>
</evidence>
<feature type="region of interest" description="Disordered" evidence="2">
    <location>
        <begin position="1233"/>
        <end position="1278"/>
    </location>
</feature>
<feature type="compositionally biased region" description="Polar residues" evidence="2">
    <location>
        <begin position="1193"/>
        <end position="1215"/>
    </location>
</feature>
<dbReference type="Gene3D" id="3.30.420.610">
    <property type="entry name" value="LOTUS domain-like"/>
    <property type="match status" value="2"/>
</dbReference>
<organism evidence="4 5">
    <name type="scientific">Eublepharis macularius</name>
    <name type="common">Leopard gecko</name>
    <name type="synonym">Cyrtodactylus macularius</name>
    <dbReference type="NCBI Taxonomy" id="481883"/>
    <lineage>
        <taxon>Eukaryota</taxon>
        <taxon>Metazoa</taxon>
        <taxon>Chordata</taxon>
        <taxon>Craniata</taxon>
        <taxon>Vertebrata</taxon>
        <taxon>Euteleostomi</taxon>
        <taxon>Lepidosauria</taxon>
        <taxon>Squamata</taxon>
        <taxon>Bifurcata</taxon>
        <taxon>Gekkota</taxon>
        <taxon>Eublepharidae</taxon>
        <taxon>Eublepharinae</taxon>
        <taxon>Eublepharis</taxon>
    </lineage>
</organism>
<name>A0AA97K550_EUBMA</name>
<sequence length="1467" mass="159841">MKGPRLKDDLMALDGVDAGALKRNVVHLLLRHPQGIKYGDFSGAFYKLHGHHPQLALHGYSSLKFLLTDMKDMVVLEKNSLETVIKVANGFHLNRWFDEQDGWSSSEEGLDSIDEEMQSLIDEMDNEAGSWCFTEGPRSQEPDSFVLIRDVIGEHPHGLKLSKLKQILNEKHGFDLEKFRVSLGCEDTLSLLEGIPGLLLQKRKNWVIQRQSDPCGPASSLDTDFSACNSVPQKMMGKKSEYLSPTPSLDTDFSACNFNTAAWELKAKKAVLAAALVPIVDTLRGHPNGLDLQTLKENLKKRGFDLENFSQDMGYDDTVYCLLEMPGLHLTFSCGMAPFSCVVQLLSHSLGRPDLPLSAGSSLHKPLPSSGSDILPQELMKTKPAAHSSATAQSNASLSCDSECSARTSKTLNQNGMRKKLVPAEVMALVTDVLNNYTLGLSIKKLKKFLLTLKGFDLEKCSIAHGYKDTLEFLEHQMPELKIRYDENREKCVVKGKEALPDPTSSPASQLNAGSASKSKTVNQNVLKKKPASAEVMALVTDLLHSYESGLCVKKLQKFLLTLKGFDLEKFSIAQGYKDTLDFLEHHISELKIRYDENRLKCVVKIKAGQSKRKKQEECQGSQEKTKKCPAVNSVPPSPDVQPQVGAEPTRTVGPQNATPDVGGVSKPSFIFGDVSVPEILAQKRSQASIPVPFTAIPIHPFSKEHHGASSGEAKSSFQAPSDIPAQPSSAGHFGGPPPARELSCPTDAQLLSQSSLTKPPHFEDLSEQQVKRQVARILAMHPEGMSLFQFRAAYSITFQHPLPLGNASSAKQRLLEMSDIVCMKGYGVQTLLLPVSPEELPPKLGLPVVSRVENAARVPAGSLPNTVASPGPVVLPVPSTPKYPVEPHSHSICSPSLDHPRAPDMEEKCVFPEGQLPRDAKMVAPLQDPARPKASLGGQPDLCKSENTSVNLDYTLPKPVVKVEPVVASKPSLPKTPVEPQPCSILPLAPDHFRIPDLKENCVLPKGQLQRTPLQQSVRPKASLGGQPDLCKSEEAAMNPCYSLPAPVVFPKPSVKPSSSEAGAEPVTQLYPSASSTSAYVRAPSNKESSFLPDSQLPRPSQPVALVGENVKARVRPRKNILIPHSPVVFPIEPQVKRLSGDCTSDGLPSRPMVQANPFFVNIPVPSLFQPVLTNFVAMAQPVVYPPDTRLPGTSANPSLAQPVPQSRPAQPTSPIRRMEQIDRTRTTHRIDHLQRASSTQLQKHSPAPLFSTDRHPISSPSVNPTSHQPFKSHSVESSECVHHTRLCSSVSTADNSVVAAPSARLHSKPVVPVCQKQYVSVNSLVTTTSTQSSASHQSASSPFNICTESDTQTSKPIVSMPQPHHTLVNSALASSNSQQSPLLPSRGSPARRANQPSSFSFRANTDYDASPQRKTLPGISSEGSERDSHWFTLPDNQKYHVQEPTKPYAFQTSPPPQNSDRCVIL</sequence>
<reference evidence="5" key="1">
    <citation type="submission" date="2025-08" db="UniProtKB">
        <authorList>
            <consortium name="RefSeq"/>
        </authorList>
    </citation>
    <scope>IDENTIFICATION</scope>
    <source>
        <tissue evidence="5">Blood</tissue>
    </source>
</reference>
<dbReference type="InterPro" id="IPR041966">
    <property type="entry name" value="LOTUS-like"/>
</dbReference>
<feature type="compositionally biased region" description="Low complexity" evidence="2">
    <location>
        <begin position="1331"/>
        <end position="1343"/>
    </location>
</feature>
<feature type="compositionally biased region" description="Polar residues" evidence="2">
    <location>
        <begin position="1260"/>
        <end position="1273"/>
    </location>
</feature>
<feature type="region of interest" description="Disordered" evidence="2">
    <location>
        <begin position="497"/>
        <end position="524"/>
    </location>
</feature>